<proteinExistence type="predicted"/>
<evidence type="ECO:0000313" key="2">
    <source>
        <dbReference type="Proteomes" id="UP000029228"/>
    </source>
</evidence>
<name>A0A090RSG2_9VIBR</name>
<evidence type="ECO:0000313" key="1">
    <source>
        <dbReference type="EMBL" id="GAL17468.1"/>
    </source>
</evidence>
<accession>A0A090RSG2</accession>
<dbReference type="Proteomes" id="UP000029228">
    <property type="component" value="Unassembled WGS sequence"/>
</dbReference>
<protein>
    <submittedName>
        <fullName evidence="1">Uncharacterized protein</fullName>
    </submittedName>
</protein>
<gene>
    <name evidence="1" type="ORF">JCM19235_6017</name>
</gene>
<dbReference type="EMBL" id="BBMR01000001">
    <property type="protein sequence ID" value="GAL17468.1"/>
    <property type="molecule type" value="Genomic_DNA"/>
</dbReference>
<keyword evidence="2" id="KW-1185">Reference proteome</keyword>
<organism evidence="1 2">
    <name type="scientific">Vibrio maritimus</name>
    <dbReference type="NCBI Taxonomy" id="990268"/>
    <lineage>
        <taxon>Bacteria</taxon>
        <taxon>Pseudomonadati</taxon>
        <taxon>Pseudomonadota</taxon>
        <taxon>Gammaproteobacteria</taxon>
        <taxon>Vibrionales</taxon>
        <taxon>Vibrionaceae</taxon>
        <taxon>Vibrio</taxon>
    </lineage>
</organism>
<comment type="caution">
    <text evidence="1">The sequence shown here is derived from an EMBL/GenBank/DDBJ whole genome shotgun (WGS) entry which is preliminary data.</text>
</comment>
<dbReference type="AlphaFoldDB" id="A0A090RSG2"/>
<reference evidence="1 2" key="1">
    <citation type="submission" date="2014-09" db="EMBL/GenBank/DDBJ databases">
        <title>Vibrio maritimus JCM 19235. (C45) whole genome shotgun sequence.</title>
        <authorList>
            <person name="Sawabe T."/>
            <person name="Meirelles P."/>
            <person name="Nakanishi M."/>
            <person name="Sayaka M."/>
            <person name="Hattori M."/>
            <person name="Ohkuma M."/>
        </authorList>
    </citation>
    <scope>NUCLEOTIDE SEQUENCE [LARGE SCALE GENOMIC DNA]</scope>
    <source>
        <strain evidence="2">JCM19235</strain>
    </source>
</reference>
<sequence length="42" mass="4981">MITIAIHNNTTEFDAEQNVRRKMTQKEEILPFIKTLTLYSQL</sequence>